<protein>
    <submittedName>
        <fullName evidence="2">(rape) hypothetical protein</fullName>
    </submittedName>
</protein>
<dbReference type="Proteomes" id="UP001295469">
    <property type="component" value="Chromosome A01"/>
</dbReference>
<reference evidence="2" key="1">
    <citation type="submission" date="2021-01" db="EMBL/GenBank/DDBJ databases">
        <authorList>
            <consortium name="Genoscope - CEA"/>
            <person name="William W."/>
        </authorList>
    </citation>
    <scope>NUCLEOTIDE SEQUENCE</scope>
</reference>
<name>A0A816Y2Q4_BRANA</name>
<sequence length="126" mass="14489">MKMMIMMMEMIHIYLLVKKLFTQQSKSLTPSLIRYRFRRAGCTRRGNYHITEEALERQRALNKCKRDEMDEALQSLPHPFQGMVLNPDGKKNCQEESSGSRSPIPDSHQGPDSSNLLSSWGMWAAG</sequence>
<dbReference type="AlphaFoldDB" id="A0A816Y2Q4"/>
<evidence type="ECO:0000313" key="2">
    <source>
        <dbReference type="EMBL" id="CAF2152464.1"/>
    </source>
</evidence>
<proteinExistence type="predicted"/>
<accession>A0A816Y2Q4</accession>
<feature type="region of interest" description="Disordered" evidence="1">
    <location>
        <begin position="76"/>
        <end position="126"/>
    </location>
</feature>
<organism evidence="2">
    <name type="scientific">Brassica napus</name>
    <name type="common">Rape</name>
    <dbReference type="NCBI Taxonomy" id="3708"/>
    <lineage>
        <taxon>Eukaryota</taxon>
        <taxon>Viridiplantae</taxon>
        <taxon>Streptophyta</taxon>
        <taxon>Embryophyta</taxon>
        <taxon>Tracheophyta</taxon>
        <taxon>Spermatophyta</taxon>
        <taxon>Magnoliopsida</taxon>
        <taxon>eudicotyledons</taxon>
        <taxon>Gunneridae</taxon>
        <taxon>Pentapetalae</taxon>
        <taxon>rosids</taxon>
        <taxon>malvids</taxon>
        <taxon>Brassicales</taxon>
        <taxon>Brassicaceae</taxon>
        <taxon>Brassiceae</taxon>
        <taxon>Brassica</taxon>
    </lineage>
</organism>
<dbReference type="EMBL" id="HG994355">
    <property type="protein sequence ID" value="CAF2152464.1"/>
    <property type="molecule type" value="Genomic_DNA"/>
</dbReference>
<gene>
    <name evidence="2" type="ORF">DARMORV10_A01P28130.1</name>
</gene>
<evidence type="ECO:0000256" key="1">
    <source>
        <dbReference type="SAM" id="MobiDB-lite"/>
    </source>
</evidence>